<organism evidence="2">
    <name type="scientific">Sesamum latifolium</name>
    <dbReference type="NCBI Taxonomy" id="2727402"/>
    <lineage>
        <taxon>Eukaryota</taxon>
        <taxon>Viridiplantae</taxon>
        <taxon>Streptophyta</taxon>
        <taxon>Embryophyta</taxon>
        <taxon>Tracheophyta</taxon>
        <taxon>Spermatophyta</taxon>
        <taxon>Magnoliopsida</taxon>
        <taxon>eudicotyledons</taxon>
        <taxon>Gunneridae</taxon>
        <taxon>Pentapetalae</taxon>
        <taxon>asterids</taxon>
        <taxon>lamiids</taxon>
        <taxon>Lamiales</taxon>
        <taxon>Pedaliaceae</taxon>
        <taxon>Sesamum</taxon>
    </lineage>
</organism>
<comment type="caution">
    <text evidence="2">The sequence shown here is derived from an EMBL/GenBank/DDBJ whole genome shotgun (WGS) entry which is preliminary data.</text>
</comment>
<accession>A0AAW2Y9V7</accession>
<dbReference type="AlphaFoldDB" id="A0AAW2Y9V7"/>
<name>A0AAW2Y9V7_9LAMI</name>
<dbReference type="EMBL" id="JACGWN010000001">
    <property type="protein sequence ID" value="KAL0462426.1"/>
    <property type="molecule type" value="Genomic_DNA"/>
</dbReference>
<proteinExistence type="predicted"/>
<reference evidence="2" key="1">
    <citation type="submission" date="2020-06" db="EMBL/GenBank/DDBJ databases">
        <authorList>
            <person name="Li T."/>
            <person name="Hu X."/>
            <person name="Zhang T."/>
            <person name="Song X."/>
            <person name="Zhang H."/>
            <person name="Dai N."/>
            <person name="Sheng W."/>
            <person name="Hou X."/>
            <person name="Wei L."/>
        </authorList>
    </citation>
    <scope>NUCLEOTIDE SEQUENCE</scope>
    <source>
        <strain evidence="2">KEN1</strain>
        <tissue evidence="2">Leaf</tissue>
    </source>
</reference>
<gene>
    <name evidence="2" type="ORF">Slati_0130200</name>
</gene>
<feature type="compositionally biased region" description="Basic and acidic residues" evidence="1">
    <location>
        <begin position="8"/>
        <end position="20"/>
    </location>
</feature>
<feature type="region of interest" description="Disordered" evidence="1">
    <location>
        <begin position="1"/>
        <end position="72"/>
    </location>
</feature>
<evidence type="ECO:0000256" key="1">
    <source>
        <dbReference type="SAM" id="MobiDB-lite"/>
    </source>
</evidence>
<reference evidence="2" key="2">
    <citation type="journal article" date="2024" name="Plant">
        <title>Genomic evolution and insights into agronomic trait innovations of Sesamum species.</title>
        <authorList>
            <person name="Miao H."/>
            <person name="Wang L."/>
            <person name="Qu L."/>
            <person name="Liu H."/>
            <person name="Sun Y."/>
            <person name="Le M."/>
            <person name="Wang Q."/>
            <person name="Wei S."/>
            <person name="Zheng Y."/>
            <person name="Lin W."/>
            <person name="Duan Y."/>
            <person name="Cao H."/>
            <person name="Xiong S."/>
            <person name="Wang X."/>
            <person name="Wei L."/>
            <person name="Li C."/>
            <person name="Ma Q."/>
            <person name="Ju M."/>
            <person name="Zhao R."/>
            <person name="Li G."/>
            <person name="Mu C."/>
            <person name="Tian Q."/>
            <person name="Mei H."/>
            <person name="Zhang T."/>
            <person name="Gao T."/>
            <person name="Zhang H."/>
        </authorList>
    </citation>
    <scope>NUCLEOTIDE SEQUENCE</scope>
    <source>
        <strain evidence="2">KEN1</strain>
    </source>
</reference>
<sequence>MATGNSQERARPVETAKEEAGSSTGNDWRMKPIGQQTNSTFQAVRRVPPGDEEHPPAAGNIHRQKQKWQTAN</sequence>
<evidence type="ECO:0000313" key="2">
    <source>
        <dbReference type="EMBL" id="KAL0462426.1"/>
    </source>
</evidence>
<protein>
    <submittedName>
        <fullName evidence="2">Uncharacterized protein</fullName>
    </submittedName>
</protein>